<name>A0AAN9W4X0_9ORTH</name>
<evidence type="ECO:0000313" key="3">
    <source>
        <dbReference type="EMBL" id="KAK7869454.1"/>
    </source>
</evidence>
<evidence type="ECO:0000256" key="1">
    <source>
        <dbReference type="SAM" id="MobiDB-lite"/>
    </source>
</evidence>
<evidence type="ECO:0000313" key="4">
    <source>
        <dbReference type="Proteomes" id="UP001378592"/>
    </source>
</evidence>
<protein>
    <recommendedName>
        <fullName evidence="2">VWFD domain-containing protein</fullName>
    </recommendedName>
</protein>
<gene>
    <name evidence="3" type="ORF">R5R35_008172</name>
</gene>
<dbReference type="InterPro" id="IPR001846">
    <property type="entry name" value="VWF_type-D"/>
</dbReference>
<dbReference type="AlphaFoldDB" id="A0AAN9W4X0"/>
<organism evidence="3 4">
    <name type="scientific">Gryllus longicercus</name>
    <dbReference type="NCBI Taxonomy" id="2509291"/>
    <lineage>
        <taxon>Eukaryota</taxon>
        <taxon>Metazoa</taxon>
        <taxon>Ecdysozoa</taxon>
        <taxon>Arthropoda</taxon>
        <taxon>Hexapoda</taxon>
        <taxon>Insecta</taxon>
        <taxon>Pterygota</taxon>
        <taxon>Neoptera</taxon>
        <taxon>Polyneoptera</taxon>
        <taxon>Orthoptera</taxon>
        <taxon>Ensifera</taxon>
        <taxon>Gryllidea</taxon>
        <taxon>Grylloidea</taxon>
        <taxon>Gryllidae</taxon>
        <taxon>Gryllinae</taxon>
        <taxon>Gryllus</taxon>
    </lineage>
</organism>
<dbReference type="GO" id="GO:0005319">
    <property type="term" value="F:lipid transporter activity"/>
    <property type="evidence" value="ECO:0007669"/>
    <property type="project" value="TreeGrafter"/>
</dbReference>
<feature type="region of interest" description="Disordered" evidence="1">
    <location>
        <begin position="822"/>
        <end position="970"/>
    </location>
</feature>
<dbReference type="PANTHER" id="PTHR23345:SF15">
    <property type="entry name" value="VITELLOGENIN 1-RELATED"/>
    <property type="match status" value="1"/>
</dbReference>
<dbReference type="Pfam" id="PF00094">
    <property type="entry name" value="VWD"/>
    <property type="match status" value="1"/>
</dbReference>
<reference evidence="3 4" key="1">
    <citation type="submission" date="2024-03" db="EMBL/GenBank/DDBJ databases">
        <title>The genome assembly and annotation of the cricket Gryllus longicercus Weissman &amp; Gray.</title>
        <authorList>
            <person name="Szrajer S."/>
            <person name="Gray D."/>
            <person name="Ylla G."/>
        </authorList>
    </citation>
    <scope>NUCLEOTIDE SEQUENCE [LARGE SCALE GENOMIC DNA]</scope>
    <source>
        <strain evidence="3">DAG 2021-001</strain>
        <tissue evidence="3">Whole body minus gut</tissue>
    </source>
</reference>
<dbReference type="PANTHER" id="PTHR23345">
    <property type="entry name" value="VITELLOGENIN-RELATED"/>
    <property type="match status" value="1"/>
</dbReference>
<evidence type="ECO:0000259" key="2">
    <source>
        <dbReference type="PROSITE" id="PS51233"/>
    </source>
</evidence>
<dbReference type="SMART" id="SM00216">
    <property type="entry name" value="VWD"/>
    <property type="match status" value="1"/>
</dbReference>
<feature type="domain" description="VWFD" evidence="2">
    <location>
        <begin position="600"/>
        <end position="803"/>
    </location>
</feature>
<dbReference type="EMBL" id="JAZDUA010000074">
    <property type="protein sequence ID" value="KAK7869454.1"/>
    <property type="molecule type" value="Genomic_DNA"/>
</dbReference>
<dbReference type="Proteomes" id="UP001378592">
    <property type="component" value="Unassembled WGS sequence"/>
</dbReference>
<proteinExistence type="predicted"/>
<keyword evidence="4" id="KW-1185">Reference proteome</keyword>
<sequence length="1059" mass="119148">MGPRIDEPFEAQIRVPVPGGSFFQAFSKQDIADIQKHIKEFAYNLRNHNVDAEYYKLYIPYELTLAVPNVAGYVNYAMFKRVSMVQISYHLGGKIELNPSIQPFGNFPNIMQFLQTITKVQIIGNVTCKYSTMKYGHIGLIEKITQKYKMQHDAGVEQQVEFSLPANVNITYFKTKQNGDVFHGVNLIIEPKLNKKEPVARMITEPFTTFQQLKDITPLAKSKNKMMVNIRVAQNVTFPCGPSKALLVNISTQQEFVDYAEAQRSKKDSDFLSYLFFPFASTAIQYSQFNVSIDQTKLKQLKLQFNTTRQSMLPPLPLSQQHSGHGSQYPKHPGNDAHTTIVNLGMTTTGSAEKQAYRAAFNVTASQIRNNDHLQFNYNVTKSRFPALPKLVEEMKIDVQGKWAYMPQYFIQFAREYSPNSNISFSMYYNNKTNSNPAMQLNGKCRLERSDERLEYVLESPRYKQCREQVRDGQLILPACLNATRRIAVLDELSCEARYEHVAPWLLNATWGIYSRARRALYPYHSANIMHQGPDNRAYLSAKLTPDLRGLSVRFSAPNYAALFRNVSLSALQREILPPHPSYSLSQRKAYALFRGQNQPMCQLDRSYVNTFDNRTFPIGKFGPCWHVMMTRSAYSAPRENNVTVLVQDAGEHQRNLQLRLDDVRISIVPQGQSLNQNSYSVLSGNNVGVQVKDGQYELSKVQENSLSKEVIQTKNNVITIFRYRYKNDQGIVIFVQRQNIVIIYDSERVILKGPNNFRNHVQGLCGTFTGEPSTDFSDQDGLVQRDPELFTASHLWSLNECSSSAASKYRLSQKQPRFPKNIQIFPPLNSNVNPLGSSLQNDDSDSSSDSSSSSSSDSDSSSSSSSSSSSDSDSDSSSSSSSSSDDEVNNNNQNNKNSNKKNHGNQNNDDENDDSSDSSSSSDSDSSSSSSDSQDNAASSDSSDSDSSSDSSDESPKAAFQGSAKINSKPPAQCYIKHTKLIRKGDLYCFTKVAVRDCQEPCKPTDYQEREVEVHCIKKGRSAEYFESKLKSGQNLDFSQKPTTQLIRLNLPVSCGPY</sequence>
<dbReference type="InterPro" id="IPR050733">
    <property type="entry name" value="Vitellogenin/Apolipophorin"/>
</dbReference>
<feature type="compositionally biased region" description="Low complexity" evidence="1">
    <location>
        <begin position="918"/>
        <end position="951"/>
    </location>
</feature>
<accession>A0AAN9W4X0</accession>
<comment type="caution">
    <text evidence="3">The sequence shown here is derived from an EMBL/GenBank/DDBJ whole genome shotgun (WGS) entry which is preliminary data.</text>
</comment>
<dbReference type="PROSITE" id="PS51233">
    <property type="entry name" value="VWFD"/>
    <property type="match status" value="1"/>
</dbReference>
<feature type="compositionally biased region" description="Low complexity" evidence="1">
    <location>
        <begin position="848"/>
        <end position="898"/>
    </location>
</feature>
<feature type="compositionally biased region" description="Polar residues" evidence="1">
    <location>
        <begin position="829"/>
        <end position="842"/>
    </location>
</feature>